<dbReference type="AlphaFoldDB" id="A0A0L0N8H5"/>
<dbReference type="InterPro" id="IPR008930">
    <property type="entry name" value="Terpenoid_cyclase/PrenylTrfase"/>
</dbReference>
<dbReference type="Proteomes" id="UP000036947">
    <property type="component" value="Unassembled WGS sequence"/>
</dbReference>
<accession>A0A0L0N8H5</accession>
<dbReference type="PANTHER" id="PTHR11774">
    <property type="entry name" value="GERANYLGERANYL TRANSFERASE TYPE BETA SUBUNIT"/>
    <property type="match status" value="1"/>
</dbReference>
<dbReference type="Gene3D" id="1.50.10.20">
    <property type="match status" value="1"/>
</dbReference>
<gene>
    <name evidence="9" type="ORF">TOPH_05299</name>
</gene>
<comment type="cofactor">
    <cofactor evidence="1">
        <name>Zn(2+)</name>
        <dbReference type="ChEBI" id="CHEBI:29105"/>
    </cofactor>
</comment>
<dbReference type="SUPFAM" id="SSF48239">
    <property type="entry name" value="Terpenoid cyclases/Protein prenyltransferases"/>
    <property type="match status" value="1"/>
</dbReference>
<keyword evidence="6" id="KW-0677">Repeat</keyword>
<proteinExistence type="inferred from homology"/>
<dbReference type="Pfam" id="PF00432">
    <property type="entry name" value="Prenyltrans"/>
    <property type="match status" value="1"/>
</dbReference>
<reference evidence="9 10" key="1">
    <citation type="journal article" date="2015" name="BMC Genomics">
        <title>The genome of the truffle-parasite Tolypocladium ophioglossoides and the evolution of antifungal peptaibiotics.</title>
        <authorList>
            <person name="Quandt C.A."/>
            <person name="Bushley K.E."/>
            <person name="Spatafora J.W."/>
        </authorList>
    </citation>
    <scope>NUCLEOTIDE SEQUENCE [LARGE SCALE GENOMIC DNA]</scope>
    <source>
        <strain evidence="9 10">CBS 100239</strain>
    </source>
</reference>
<evidence type="ECO:0000256" key="4">
    <source>
        <dbReference type="ARBA" id="ARBA00022679"/>
    </source>
</evidence>
<evidence type="ECO:0000256" key="6">
    <source>
        <dbReference type="ARBA" id="ARBA00022737"/>
    </source>
</evidence>
<comment type="similarity">
    <text evidence="2">Belongs to the protein prenyltransferase subunit beta family.</text>
</comment>
<evidence type="ECO:0000259" key="8">
    <source>
        <dbReference type="Pfam" id="PF00432"/>
    </source>
</evidence>
<dbReference type="PANTHER" id="PTHR11774:SF4">
    <property type="entry name" value="GERANYLGERANYL TRANSFERASE TYPE-1 SUBUNIT BETA"/>
    <property type="match status" value="1"/>
</dbReference>
<evidence type="ECO:0000256" key="3">
    <source>
        <dbReference type="ARBA" id="ARBA00022602"/>
    </source>
</evidence>
<dbReference type="InterPro" id="IPR045089">
    <property type="entry name" value="PGGT1B-like"/>
</dbReference>
<dbReference type="InterPro" id="IPR009069">
    <property type="entry name" value="Cys_alpha_HP_mot_SF"/>
</dbReference>
<name>A0A0L0N8H5_TOLOC</name>
<dbReference type="GO" id="GO:0046872">
    <property type="term" value="F:metal ion binding"/>
    <property type="evidence" value="ECO:0007669"/>
    <property type="project" value="UniProtKB-KW"/>
</dbReference>
<feature type="domain" description="Prenyltransferase alpha-alpha toroid" evidence="8">
    <location>
        <begin position="8"/>
        <end position="384"/>
    </location>
</feature>
<organism evidence="9 10">
    <name type="scientific">Tolypocladium ophioglossoides (strain CBS 100239)</name>
    <name type="common">Snaketongue truffleclub</name>
    <name type="synonym">Elaphocordyceps ophioglossoides</name>
    <dbReference type="NCBI Taxonomy" id="1163406"/>
    <lineage>
        <taxon>Eukaryota</taxon>
        <taxon>Fungi</taxon>
        <taxon>Dikarya</taxon>
        <taxon>Ascomycota</taxon>
        <taxon>Pezizomycotina</taxon>
        <taxon>Sordariomycetes</taxon>
        <taxon>Hypocreomycetidae</taxon>
        <taxon>Hypocreales</taxon>
        <taxon>Ophiocordycipitaceae</taxon>
        <taxon>Tolypocladium</taxon>
    </lineage>
</organism>
<protein>
    <submittedName>
        <fullName evidence="9">Geranylgeranyl transferase type-1 subunit beta</fullName>
    </submittedName>
</protein>
<evidence type="ECO:0000256" key="2">
    <source>
        <dbReference type="ARBA" id="ARBA00010497"/>
    </source>
</evidence>
<evidence type="ECO:0000313" key="9">
    <source>
        <dbReference type="EMBL" id="KND90090.1"/>
    </source>
</evidence>
<evidence type="ECO:0000256" key="5">
    <source>
        <dbReference type="ARBA" id="ARBA00022723"/>
    </source>
</evidence>
<dbReference type="EMBL" id="LFRF01000015">
    <property type="protein sequence ID" value="KND90090.1"/>
    <property type="molecule type" value="Genomic_DNA"/>
</dbReference>
<dbReference type="SMR" id="A0A0L0N8H5"/>
<dbReference type="SUPFAM" id="SSF47072">
    <property type="entry name" value="Cysteine alpha-hairpin motif"/>
    <property type="match status" value="1"/>
</dbReference>
<comment type="caution">
    <text evidence="9">The sequence shown here is derived from an EMBL/GenBank/DDBJ whole genome shotgun (WGS) entry which is preliminary data.</text>
</comment>
<dbReference type="STRING" id="1163406.A0A0L0N8H5"/>
<dbReference type="GO" id="GO:0005953">
    <property type="term" value="C:CAAX-protein geranylgeranyltransferase complex"/>
    <property type="evidence" value="ECO:0007669"/>
    <property type="project" value="TreeGrafter"/>
</dbReference>
<keyword evidence="5" id="KW-0479">Metal-binding</keyword>
<sequence length="573" mass="63370">MTTQESGLDKARHVKYWQRCHSTYLPSPYTANDSTRLTFAYFIVSALDVLSVPLSAKDRSSIRAWVLSLQHPDGGFCGSPTHTLAGQDASKGSANLAATFFALLLLGVAAGTETEARAAFAGVRRRKLLRWLRKLQREDGSFEQVLWEGEAVGGRDMRHSYLASCVRWMLRGAVQPGDEAWEEDIDVDKLVAHIRQGQTYDGGLAEASEHESHAGYAYCGISALYMLDCPLSSSSPHEGPAIKQGVADLQGMINFLVHRQFTYLAQEEEDEDDDDEGENFIESKLGALSLPEGCGHVGYNGRWNKKADTCYCWWVAGTLAMLDGFSMVNIPPSRRYILDITQHRIGGFSKAVGAPPDVYHSYLGLGALALMGEPGLKAFEVGLCCSLETTRKIGLARDGLLENAREGRTGGFDGDGFWEAIGAHSPFPFLQLSSYGLAYCYRRMWKPMTQCDFIPPLPSAAGTAIAEIHPADHDFILPSTTAPTALGTINIMASEKPQGLEADPWDNKTKQKFETKSKSEFYDPCQEAAQRSYKCLYRNGGDKAMCGEYFQAYRDCKQAWTERRKKENGGKFW</sequence>
<keyword evidence="10" id="KW-1185">Reference proteome</keyword>
<keyword evidence="4 9" id="KW-0808">Transferase</keyword>
<evidence type="ECO:0000256" key="7">
    <source>
        <dbReference type="ARBA" id="ARBA00022833"/>
    </source>
</evidence>
<keyword evidence="3" id="KW-0637">Prenyltransferase</keyword>
<dbReference type="OrthoDB" id="24893at2759"/>
<keyword evidence="7" id="KW-0862">Zinc</keyword>
<evidence type="ECO:0000313" key="10">
    <source>
        <dbReference type="Proteomes" id="UP000036947"/>
    </source>
</evidence>
<dbReference type="GO" id="GO:0004662">
    <property type="term" value="F:CAAX-protein geranylgeranyltransferase activity"/>
    <property type="evidence" value="ECO:0007669"/>
    <property type="project" value="TreeGrafter"/>
</dbReference>
<dbReference type="InterPro" id="IPR001330">
    <property type="entry name" value="Prenyltrans"/>
</dbReference>
<dbReference type="PROSITE" id="PS51808">
    <property type="entry name" value="CHCH"/>
    <property type="match status" value="1"/>
</dbReference>
<evidence type="ECO:0000256" key="1">
    <source>
        <dbReference type="ARBA" id="ARBA00001947"/>
    </source>
</evidence>